<name>A0A8S5P5U8_9CAUD</name>
<reference evidence="1" key="1">
    <citation type="journal article" date="2021" name="Proc. Natl. Acad. Sci. U.S.A.">
        <title>A Catalog of Tens of Thousands of Viruses from Human Metagenomes Reveals Hidden Associations with Chronic Diseases.</title>
        <authorList>
            <person name="Tisza M.J."/>
            <person name="Buck C.B."/>
        </authorList>
    </citation>
    <scope>NUCLEOTIDE SEQUENCE</scope>
    <source>
        <strain evidence="1">Ctiam3</strain>
    </source>
</reference>
<sequence length="132" mass="15364">MENKYIFILDEKGTRVTSLLVGVHAETEEACIEVAKRDYPNHTYVTGGDEMQSQFIDYKCYIDGKFVDYVPEVIEPSKKEKIEALKKETEAEREKLKEVFLTKQMKGLPTEDIKAQFKQIDVDLIKKIRELN</sequence>
<dbReference type="EMBL" id="BK015338">
    <property type="protein sequence ID" value="DAE02021.1"/>
    <property type="molecule type" value="Genomic_DNA"/>
</dbReference>
<organism evidence="1">
    <name type="scientific">Siphoviridae sp. ctiam3</name>
    <dbReference type="NCBI Taxonomy" id="2825624"/>
    <lineage>
        <taxon>Viruses</taxon>
        <taxon>Duplodnaviria</taxon>
        <taxon>Heunggongvirae</taxon>
        <taxon>Uroviricota</taxon>
        <taxon>Caudoviricetes</taxon>
    </lineage>
</organism>
<protein>
    <submittedName>
        <fullName evidence="1">Uncharacterized protein</fullName>
    </submittedName>
</protein>
<evidence type="ECO:0000313" key="1">
    <source>
        <dbReference type="EMBL" id="DAE02021.1"/>
    </source>
</evidence>
<accession>A0A8S5P5U8</accession>
<proteinExistence type="predicted"/>